<protein>
    <recommendedName>
        <fullName evidence="3">Core-binding (CB) domain-containing protein</fullName>
    </recommendedName>
</protein>
<name>A0A382V1W1_9ZZZZ</name>
<evidence type="ECO:0000259" key="3">
    <source>
        <dbReference type="PROSITE" id="PS51900"/>
    </source>
</evidence>
<gene>
    <name evidence="4" type="ORF">METZ01_LOCUS393333</name>
</gene>
<dbReference type="InterPro" id="IPR044068">
    <property type="entry name" value="CB"/>
</dbReference>
<feature type="domain" description="Core-binding (CB)" evidence="3">
    <location>
        <begin position="55"/>
        <end position="133"/>
    </location>
</feature>
<reference evidence="4" key="1">
    <citation type="submission" date="2018-05" db="EMBL/GenBank/DDBJ databases">
        <authorList>
            <person name="Lanie J.A."/>
            <person name="Ng W.-L."/>
            <person name="Kazmierczak K.M."/>
            <person name="Andrzejewski T.M."/>
            <person name="Davidsen T.M."/>
            <person name="Wayne K.J."/>
            <person name="Tettelin H."/>
            <person name="Glass J.I."/>
            <person name="Rusch D."/>
            <person name="Podicherti R."/>
            <person name="Tsui H.-C.T."/>
            <person name="Winkler M.E."/>
        </authorList>
    </citation>
    <scope>NUCLEOTIDE SEQUENCE</scope>
</reference>
<dbReference type="AlphaFoldDB" id="A0A382V1W1"/>
<keyword evidence="1" id="KW-0238">DNA-binding</keyword>
<evidence type="ECO:0000313" key="4">
    <source>
        <dbReference type="EMBL" id="SVD40479.1"/>
    </source>
</evidence>
<organism evidence="4">
    <name type="scientific">marine metagenome</name>
    <dbReference type="NCBI Taxonomy" id="408172"/>
    <lineage>
        <taxon>unclassified sequences</taxon>
        <taxon>metagenomes</taxon>
        <taxon>ecological metagenomes</taxon>
    </lineage>
</organism>
<dbReference type="PROSITE" id="PS51900">
    <property type="entry name" value="CB"/>
    <property type="match status" value="1"/>
</dbReference>
<dbReference type="InterPro" id="IPR011010">
    <property type="entry name" value="DNA_brk_join_enz"/>
</dbReference>
<evidence type="ECO:0000256" key="2">
    <source>
        <dbReference type="SAM" id="MobiDB-lite"/>
    </source>
</evidence>
<sequence length="174" mass="19971">MASIRFRNSRHEAQVRRKGHAPLSKSFSSKTAAKKWIQAVETDMERGEFKPRIDLTVGQLIKRYQTEVVPKQRAHQSTLVRCRRLRRELGKIRLSDLSPAHLASYRDERLKSITPSTLKRELSILSAAINTPIIDWGIPIPANPVRATRIPKYDDSRDRRLKQGEEQKLLAVAV</sequence>
<evidence type="ECO:0000256" key="1">
    <source>
        <dbReference type="ARBA" id="ARBA00023125"/>
    </source>
</evidence>
<dbReference type="SUPFAM" id="SSF56349">
    <property type="entry name" value="DNA breaking-rejoining enzymes"/>
    <property type="match status" value="1"/>
</dbReference>
<proteinExistence type="predicted"/>
<dbReference type="Gene3D" id="1.10.150.130">
    <property type="match status" value="1"/>
</dbReference>
<accession>A0A382V1W1</accession>
<dbReference type="GO" id="GO:0003677">
    <property type="term" value="F:DNA binding"/>
    <property type="evidence" value="ECO:0007669"/>
    <property type="project" value="UniProtKB-KW"/>
</dbReference>
<feature type="region of interest" description="Disordered" evidence="2">
    <location>
        <begin position="1"/>
        <end position="25"/>
    </location>
</feature>
<dbReference type="InterPro" id="IPR010998">
    <property type="entry name" value="Integrase_recombinase_N"/>
</dbReference>
<dbReference type="EMBL" id="UINC01148534">
    <property type="protein sequence ID" value="SVD40479.1"/>
    <property type="molecule type" value="Genomic_DNA"/>
</dbReference>